<dbReference type="Pfam" id="PF13344">
    <property type="entry name" value="Hydrolase_6"/>
    <property type="match status" value="1"/>
</dbReference>
<comment type="caution">
    <text evidence="1">The sequence shown here is derived from an EMBL/GenBank/DDBJ whole genome shotgun (WGS) entry which is preliminary data.</text>
</comment>
<protein>
    <submittedName>
        <fullName evidence="1">HAD superfamily hydrolase (TIGR01459 family)</fullName>
    </submittedName>
</protein>
<evidence type="ECO:0000313" key="2">
    <source>
        <dbReference type="Proteomes" id="UP001229244"/>
    </source>
</evidence>
<dbReference type="Pfam" id="PF13242">
    <property type="entry name" value="Hydrolase_like"/>
    <property type="match status" value="1"/>
</dbReference>
<keyword evidence="2" id="KW-1185">Reference proteome</keyword>
<dbReference type="SUPFAM" id="SSF56784">
    <property type="entry name" value="HAD-like"/>
    <property type="match status" value="1"/>
</dbReference>
<dbReference type="Gene3D" id="3.40.50.1000">
    <property type="entry name" value="HAD superfamily/HAD-like"/>
    <property type="match status" value="2"/>
</dbReference>
<dbReference type="NCBIfam" id="TIGR01459">
    <property type="entry name" value="HAD-SF-IIA-hyp4"/>
    <property type="match status" value="1"/>
</dbReference>
<dbReference type="Proteomes" id="UP001229244">
    <property type="component" value="Unassembled WGS sequence"/>
</dbReference>
<organism evidence="1 2">
    <name type="scientific">Amorphus orientalis</name>
    <dbReference type="NCBI Taxonomy" id="649198"/>
    <lineage>
        <taxon>Bacteria</taxon>
        <taxon>Pseudomonadati</taxon>
        <taxon>Pseudomonadota</taxon>
        <taxon>Alphaproteobacteria</taxon>
        <taxon>Hyphomicrobiales</taxon>
        <taxon>Amorphaceae</taxon>
        <taxon>Amorphus</taxon>
    </lineage>
</organism>
<dbReference type="PANTHER" id="PTHR19288">
    <property type="entry name" value="4-NITROPHENYLPHOSPHATASE-RELATED"/>
    <property type="match status" value="1"/>
</dbReference>
<dbReference type="GO" id="GO:0016791">
    <property type="term" value="F:phosphatase activity"/>
    <property type="evidence" value="ECO:0007669"/>
    <property type="project" value="TreeGrafter"/>
</dbReference>
<keyword evidence="1" id="KW-0378">Hydrolase</keyword>
<dbReference type="AlphaFoldDB" id="A0AAE3VL74"/>
<dbReference type="CDD" id="cd07525">
    <property type="entry name" value="HAD_like"/>
    <property type="match status" value="1"/>
</dbReference>
<dbReference type="GO" id="GO:0005737">
    <property type="term" value="C:cytoplasm"/>
    <property type="evidence" value="ECO:0007669"/>
    <property type="project" value="TreeGrafter"/>
</dbReference>
<sequence>MSMKAARPDFPYGLAALAGEYDGLLVDVWGVIHNGVTAFEAASDALVRFRRETGGAVVLVTNAPRPYPPIEQQLAELGVPDEAFDAVVTSGDVTRDLLADLGPKALYHIGPERDLSLYDGLKARLVEPDKAQAISCTGLFDDTVETPEHYRDQLGAFATRGLPFISANPDIVVQRGDSRIFCAGSLAELYEELGGTVHQAGKPHPPIYRLALKRLAARLGREIPTERVLAIGDGLNTDIRGAVGQGLSALLITAGIHEAEFGPPGAPDPDRVGARLAAEGLAARAAMPRLAW</sequence>
<gene>
    <name evidence="1" type="ORF">J2S73_000395</name>
</gene>
<name>A0AAE3VL74_9HYPH</name>
<dbReference type="EMBL" id="JAUSUL010000001">
    <property type="protein sequence ID" value="MDQ0313958.1"/>
    <property type="molecule type" value="Genomic_DNA"/>
</dbReference>
<dbReference type="RefSeq" id="WP_306883747.1">
    <property type="nucleotide sequence ID" value="NZ_JAUSUL010000001.1"/>
</dbReference>
<reference evidence="1" key="1">
    <citation type="submission" date="2023-07" db="EMBL/GenBank/DDBJ databases">
        <title>Genomic Encyclopedia of Type Strains, Phase IV (KMG-IV): sequencing the most valuable type-strain genomes for metagenomic binning, comparative biology and taxonomic classification.</title>
        <authorList>
            <person name="Goeker M."/>
        </authorList>
    </citation>
    <scope>NUCLEOTIDE SEQUENCE</scope>
    <source>
        <strain evidence="1">DSM 21202</strain>
    </source>
</reference>
<dbReference type="InterPro" id="IPR023214">
    <property type="entry name" value="HAD_sf"/>
</dbReference>
<dbReference type="PANTHER" id="PTHR19288:SF90">
    <property type="entry name" value="OS08G0542600 PROTEIN"/>
    <property type="match status" value="1"/>
</dbReference>
<accession>A0AAE3VL74</accession>
<proteinExistence type="predicted"/>
<dbReference type="InterPro" id="IPR006356">
    <property type="entry name" value="HAD-SF_hydro_IIA_hyp3"/>
</dbReference>
<dbReference type="InterPro" id="IPR006357">
    <property type="entry name" value="HAD-SF_hydro_IIA"/>
</dbReference>
<dbReference type="NCBIfam" id="TIGR01460">
    <property type="entry name" value="HAD-SF-IIA"/>
    <property type="match status" value="1"/>
</dbReference>
<dbReference type="InterPro" id="IPR036412">
    <property type="entry name" value="HAD-like_sf"/>
</dbReference>
<evidence type="ECO:0000313" key="1">
    <source>
        <dbReference type="EMBL" id="MDQ0313958.1"/>
    </source>
</evidence>